<dbReference type="SUPFAM" id="SSF55785">
    <property type="entry name" value="PYP-like sensor domain (PAS domain)"/>
    <property type="match status" value="2"/>
</dbReference>
<dbReference type="InterPro" id="IPR036097">
    <property type="entry name" value="HisK_dim/P_sf"/>
</dbReference>
<dbReference type="GO" id="GO:0000155">
    <property type="term" value="F:phosphorelay sensor kinase activity"/>
    <property type="evidence" value="ECO:0007669"/>
    <property type="project" value="InterPro"/>
</dbReference>
<feature type="domain" description="PAC" evidence="13">
    <location>
        <begin position="457"/>
        <end position="509"/>
    </location>
</feature>
<dbReference type="Gene3D" id="3.30.450.20">
    <property type="entry name" value="PAS domain"/>
    <property type="match status" value="2"/>
</dbReference>
<evidence type="ECO:0000256" key="6">
    <source>
        <dbReference type="ARBA" id="ARBA00022741"/>
    </source>
</evidence>
<dbReference type="Gene3D" id="6.10.340.10">
    <property type="match status" value="1"/>
</dbReference>
<dbReference type="PROSITE" id="PS50112">
    <property type="entry name" value="PAS"/>
    <property type="match status" value="1"/>
</dbReference>
<keyword evidence="4" id="KW-0597">Phosphoprotein</keyword>
<dbReference type="GO" id="GO:0005524">
    <property type="term" value="F:ATP binding"/>
    <property type="evidence" value="ECO:0007669"/>
    <property type="project" value="UniProtKB-KW"/>
</dbReference>
<dbReference type="InterPro" id="IPR001610">
    <property type="entry name" value="PAC"/>
</dbReference>
<evidence type="ECO:0000256" key="2">
    <source>
        <dbReference type="ARBA" id="ARBA00004370"/>
    </source>
</evidence>
<keyword evidence="5" id="KW-0808">Transferase</keyword>
<dbReference type="Proteomes" id="UP000632828">
    <property type="component" value="Unassembled WGS sequence"/>
</dbReference>
<feature type="domain" description="Histidine kinase" evidence="11">
    <location>
        <begin position="649"/>
        <end position="891"/>
    </location>
</feature>
<dbReference type="PROSITE" id="PS50109">
    <property type="entry name" value="HIS_KIN"/>
    <property type="match status" value="1"/>
</dbReference>
<dbReference type="InterPro" id="IPR003594">
    <property type="entry name" value="HATPase_dom"/>
</dbReference>
<dbReference type="InterPro" id="IPR004358">
    <property type="entry name" value="Sig_transdc_His_kin-like_C"/>
</dbReference>
<evidence type="ECO:0000256" key="8">
    <source>
        <dbReference type="ARBA" id="ARBA00022840"/>
    </source>
</evidence>
<evidence type="ECO:0000256" key="1">
    <source>
        <dbReference type="ARBA" id="ARBA00000085"/>
    </source>
</evidence>
<feature type="domain" description="PAS" evidence="12">
    <location>
        <begin position="382"/>
        <end position="422"/>
    </location>
</feature>
<evidence type="ECO:0000256" key="4">
    <source>
        <dbReference type="ARBA" id="ARBA00022553"/>
    </source>
</evidence>
<keyword evidence="10" id="KW-0812">Transmembrane</keyword>
<dbReference type="CDD" id="cd00130">
    <property type="entry name" value="PAS"/>
    <property type="match status" value="1"/>
</dbReference>
<dbReference type="Pfam" id="PF02518">
    <property type="entry name" value="HATPase_c"/>
    <property type="match status" value="1"/>
</dbReference>
<dbReference type="SUPFAM" id="SSF55874">
    <property type="entry name" value="ATPase domain of HSP90 chaperone/DNA topoisomerase II/histidine kinase"/>
    <property type="match status" value="1"/>
</dbReference>
<evidence type="ECO:0000256" key="5">
    <source>
        <dbReference type="ARBA" id="ARBA00022679"/>
    </source>
</evidence>
<dbReference type="InterPro" id="IPR003661">
    <property type="entry name" value="HisK_dim/P_dom"/>
</dbReference>
<organism evidence="15 16">
    <name type="scientific">Pelovirga terrestris</name>
    <dbReference type="NCBI Taxonomy" id="2771352"/>
    <lineage>
        <taxon>Bacteria</taxon>
        <taxon>Pseudomonadati</taxon>
        <taxon>Thermodesulfobacteriota</taxon>
        <taxon>Desulfuromonadia</taxon>
        <taxon>Geobacterales</taxon>
        <taxon>Geobacteraceae</taxon>
        <taxon>Pelovirga</taxon>
    </lineage>
</organism>
<dbReference type="AlphaFoldDB" id="A0A8J6UQW2"/>
<keyword evidence="16" id="KW-1185">Reference proteome</keyword>
<dbReference type="InterPro" id="IPR036890">
    <property type="entry name" value="HATPase_C_sf"/>
</dbReference>
<gene>
    <name evidence="15" type="ORF">ICT70_03925</name>
</gene>
<dbReference type="InterPro" id="IPR000700">
    <property type="entry name" value="PAS-assoc_C"/>
</dbReference>
<feature type="domain" description="HAMP" evidence="14">
    <location>
        <begin position="325"/>
        <end position="377"/>
    </location>
</feature>
<keyword evidence="10" id="KW-1133">Transmembrane helix</keyword>
<evidence type="ECO:0000256" key="9">
    <source>
        <dbReference type="ARBA" id="ARBA00023012"/>
    </source>
</evidence>
<reference evidence="15" key="1">
    <citation type="submission" date="2020-09" db="EMBL/GenBank/DDBJ databases">
        <title>Pelobacter alkaliphilus sp. nov., a novel anaerobic arsenate-reducing bacterium from terrestrial mud volcano.</title>
        <authorList>
            <person name="Khomyakova M.A."/>
            <person name="Merkel A.Y."/>
            <person name="Slobodkin A.I."/>
        </authorList>
    </citation>
    <scope>NUCLEOTIDE SEQUENCE</scope>
    <source>
        <strain evidence="15">M08fum</strain>
    </source>
</reference>
<dbReference type="InterPro" id="IPR035965">
    <property type="entry name" value="PAS-like_dom_sf"/>
</dbReference>
<dbReference type="Pfam" id="PF08448">
    <property type="entry name" value="PAS_4"/>
    <property type="match status" value="1"/>
</dbReference>
<feature type="transmembrane region" description="Helical" evidence="10">
    <location>
        <begin position="300"/>
        <end position="323"/>
    </location>
</feature>
<evidence type="ECO:0000313" key="15">
    <source>
        <dbReference type="EMBL" id="MBD1399811.1"/>
    </source>
</evidence>
<dbReference type="SMART" id="SM00086">
    <property type="entry name" value="PAC"/>
    <property type="match status" value="1"/>
</dbReference>
<dbReference type="Gene3D" id="1.10.287.130">
    <property type="match status" value="1"/>
</dbReference>
<comment type="catalytic activity">
    <reaction evidence="1">
        <text>ATP + protein L-histidine = ADP + protein N-phospho-L-histidine.</text>
        <dbReference type="EC" id="2.7.13.3"/>
    </reaction>
</comment>
<comment type="subcellular location">
    <subcellularLocation>
        <location evidence="2">Membrane</location>
    </subcellularLocation>
</comment>
<sequence>MVVVHSKFTSINSRLRILSIFSLLIFLLTTVVVFLLLARLQDNVDQLIGNRFEQALDNSQNRSDFGVLVARLGVFRATFYGNRDLVATEGRALEAFIEQLAGQVRDHEQRHLLYQLQEEYQHFLHRAYWINYTFLQRRWQEEGLDDLLIFNSEGLMRQIMAGSVDDTVMKTFVELRQLRVGFQQVLTMFLSVDRTYEQIFLPLDQRAILAQLEPIKAIAGKFSARDFPANLFGRELLGRIDHMAYLLHQHQRDIALLSEQGQRLNLLTERITAAMQDLDLQASGAVRTARQEISTTLRQVFAGALAVCFVLIGAVLGSHRWLFIRHVQQPMGQVGERLRAFQEGDRSTPMRLERSDEWDQIESVFNDMLGSLEKSFVSVRDSESRYREIFTNATEGIYRASLDGRFLALNPAAVAMLGHTTEAEALAYYDDLENQLYVNPQDRRRLLRLLYDHGASKDFEVPAKRKDGQFFWMALNNHLVYSDNKEPLFIEGTMQDISLRKTTEESLNQLKNFLQRIIDSMPSILIAVDAELKITLWNRRAEQECRLSSSHARGIALKDALQLIKYKTILTALQTALASQKPVRLQQVEGYGQDRSKAKRHYNILIYPLPSSQDGGAVIHMDDVTEQVALEQILIQKEKIESVAGLAAGFAHELNNPLAVILQTVQVLQRRLSPEFSKNCETAEQLGTSMKAIAAYLHEKKCDIMFGSIAEAGTRAAKIVENIQTFSRSSGSDFSRHALDDLVERTLDLAVSDYDMRRQLKFQRIAIVRNYHSIPEVVCDAGQIQQVILILLKNAAQALVNVDADPQITLRLEAKGSYVCLEVRDNGTGMSPEVCRRVFDPFYSTQEVGRGVGLGLSIAYHIITQNHRGFMSVSSESGSGSSFEVCLPTLNEN</sequence>
<keyword evidence="10" id="KW-0472">Membrane</keyword>
<accession>A0A8J6UQW2</accession>
<dbReference type="RefSeq" id="WP_191154078.1">
    <property type="nucleotide sequence ID" value="NZ_JACWUN010000003.1"/>
</dbReference>
<proteinExistence type="predicted"/>
<dbReference type="InterPro" id="IPR013656">
    <property type="entry name" value="PAS_4"/>
</dbReference>
<dbReference type="SMART" id="SM00091">
    <property type="entry name" value="PAS"/>
    <property type="match status" value="2"/>
</dbReference>
<dbReference type="PROSITE" id="PS50113">
    <property type="entry name" value="PAC"/>
    <property type="match status" value="1"/>
</dbReference>
<dbReference type="SMART" id="SM00387">
    <property type="entry name" value="HATPase_c"/>
    <property type="match status" value="1"/>
</dbReference>
<protein>
    <recommendedName>
        <fullName evidence="3">histidine kinase</fullName>
        <ecNumber evidence="3">2.7.13.3</ecNumber>
    </recommendedName>
</protein>
<dbReference type="PROSITE" id="PS50885">
    <property type="entry name" value="HAMP"/>
    <property type="match status" value="1"/>
</dbReference>
<evidence type="ECO:0000313" key="16">
    <source>
        <dbReference type="Proteomes" id="UP000632828"/>
    </source>
</evidence>
<dbReference type="EC" id="2.7.13.3" evidence="3"/>
<dbReference type="GO" id="GO:0006355">
    <property type="term" value="P:regulation of DNA-templated transcription"/>
    <property type="evidence" value="ECO:0007669"/>
    <property type="project" value="InterPro"/>
</dbReference>
<dbReference type="PANTHER" id="PTHR43065:SF42">
    <property type="entry name" value="TWO-COMPONENT SENSOR PPRA"/>
    <property type="match status" value="1"/>
</dbReference>
<keyword evidence="6" id="KW-0547">Nucleotide-binding</keyword>
<evidence type="ECO:0000256" key="3">
    <source>
        <dbReference type="ARBA" id="ARBA00012438"/>
    </source>
</evidence>
<dbReference type="SMART" id="SM00388">
    <property type="entry name" value="HisKA"/>
    <property type="match status" value="1"/>
</dbReference>
<dbReference type="NCBIfam" id="TIGR00229">
    <property type="entry name" value="sensory_box"/>
    <property type="match status" value="1"/>
</dbReference>
<keyword evidence="8" id="KW-0067">ATP-binding</keyword>
<comment type="caution">
    <text evidence="15">The sequence shown here is derived from an EMBL/GenBank/DDBJ whole genome shotgun (WGS) entry which is preliminary data.</text>
</comment>
<dbReference type="Pfam" id="PF00989">
    <property type="entry name" value="PAS"/>
    <property type="match status" value="1"/>
</dbReference>
<evidence type="ECO:0000259" key="12">
    <source>
        <dbReference type="PROSITE" id="PS50112"/>
    </source>
</evidence>
<dbReference type="SUPFAM" id="SSF47384">
    <property type="entry name" value="Homodimeric domain of signal transducing histidine kinase"/>
    <property type="match status" value="1"/>
</dbReference>
<evidence type="ECO:0000259" key="14">
    <source>
        <dbReference type="PROSITE" id="PS50885"/>
    </source>
</evidence>
<evidence type="ECO:0000259" key="11">
    <source>
        <dbReference type="PROSITE" id="PS50109"/>
    </source>
</evidence>
<dbReference type="GO" id="GO:0016020">
    <property type="term" value="C:membrane"/>
    <property type="evidence" value="ECO:0007669"/>
    <property type="project" value="UniProtKB-SubCell"/>
</dbReference>
<evidence type="ECO:0000256" key="7">
    <source>
        <dbReference type="ARBA" id="ARBA00022777"/>
    </source>
</evidence>
<dbReference type="InterPro" id="IPR005467">
    <property type="entry name" value="His_kinase_dom"/>
</dbReference>
<evidence type="ECO:0000259" key="13">
    <source>
        <dbReference type="PROSITE" id="PS50113"/>
    </source>
</evidence>
<keyword evidence="7" id="KW-0418">Kinase</keyword>
<keyword evidence="9" id="KW-0902">Two-component regulatory system</keyword>
<dbReference type="CDD" id="cd00082">
    <property type="entry name" value="HisKA"/>
    <property type="match status" value="1"/>
</dbReference>
<dbReference type="InterPro" id="IPR000014">
    <property type="entry name" value="PAS"/>
</dbReference>
<name>A0A8J6UQW2_9BACT</name>
<dbReference type="InterPro" id="IPR003660">
    <property type="entry name" value="HAMP_dom"/>
</dbReference>
<dbReference type="SMART" id="SM00304">
    <property type="entry name" value="HAMP"/>
    <property type="match status" value="1"/>
</dbReference>
<dbReference type="InterPro" id="IPR013767">
    <property type="entry name" value="PAS_fold"/>
</dbReference>
<feature type="transmembrane region" description="Helical" evidence="10">
    <location>
        <begin position="17"/>
        <end position="38"/>
    </location>
</feature>
<evidence type="ECO:0000256" key="10">
    <source>
        <dbReference type="SAM" id="Phobius"/>
    </source>
</evidence>
<dbReference type="PANTHER" id="PTHR43065">
    <property type="entry name" value="SENSOR HISTIDINE KINASE"/>
    <property type="match status" value="1"/>
</dbReference>
<dbReference type="EMBL" id="JACWUN010000003">
    <property type="protein sequence ID" value="MBD1399811.1"/>
    <property type="molecule type" value="Genomic_DNA"/>
</dbReference>
<dbReference type="PRINTS" id="PR00344">
    <property type="entry name" value="BCTRLSENSOR"/>
</dbReference>
<dbReference type="Gene3D" id="3.30.565.10">
    <property type="entry name" value="Histidine kinase-like ATPase, C-terminal domain"/>
    <property type="match status" value="1"/>
</dbReference>